<dbReference type="Proteomes" id="UP000696280">
    <property type="component" value="Unassembled WGS sequence"/>
</dbReference>
<accession>A0A9N9KV66</accession>
<gene>
    <name evidence="1" type="ORF">HYFRA_00004391</name>
</gene>
<reference evidence="1" key="1">
    <citation type="submission" date="2021-07" db="EMBL/GenBank/DDBJ databases">
        <authorList>
            <person name="Durling M."/>
        </authorList>
    </citation>
    <scope>NUCLEOTIDE SEQUENCE</scope>
</reference>
<organism evidence="1 2">
    <name type="scientific">Hymenoscyphus fraxineus</name>
    <dbReference type="NCBI Taxonomy" id="746836"/>
    <lineage>
        <taxon>Eukaryota</taxon>
        <taxon>Fungi</taxon>
        <taxon>Dikarya</taxon>
        <taxon>Ascomycota</taxon>
        <taxon>Pezizomycotina</taxon>
        <taxon>Leotiomycetes</taxon>
        <taxon>Helotiales</taxon>
        <taxon>Helotiaceae</taxon>
        <taxon>Hymenoscyphus</taxon>
    </lineage>
</organism>
<name>A0A9N9KV66_9HELO</name>
<dbReference type="EMBL" id="CAJVRL010000057">
    <property type="protein sequence ID" value="CAG8954479.1"/>
    <property type="molecule type" value="Genomic_DNA"/>
</dbReference>
<dbReference type="AlphaFoldDB" id="A0A9N9KV66"/>
<sequence>MQSSPSAEATGVRWNYRPRRRKTLKSVPALQAECRGADRRLEQWAFHENFGALSSHHRIVASWYRCSAAHRIAFQTLSLIASLLTEMARRIAAIAQVMRGGQRTVVAGGW</sequence>
<proteinExistence type="predicted"/>
<protein>
    <submittedName>
        <fullName evidence="1">Uncharacterized protein</fullName>
    </submittedName>
</protein>
<evidence type="ECO:0000313" key="2">
    <source>
        <dbReference type="Proteomes" id="UP000696280"/>
    </source>
</evidence>
<keyword evidence="2" id="KW-1185">Reference proteome</keyword>
<comment type="caution">
    <text evidence="1">The sequence shown here is derived from an EMBL/GenBank/DDBJ whole genome shotgun (WGS) entry which is preliminary data.</text>
</comment>
<evidence type="ECO:0000313" key="1">
    <source>
        <dbReference type="EMBL" id="CAG8954479.1"/>
    </source>
</evidence>